<comment type="caution">
    <text evidence="2">The sequence shown here is derived from an EMBL/GenBank/DDBJ whole genome shotgun (WGS) entry which is preliminary data.</text>
</comment>
<sequence>MKKILGLSLVVVLVLTMGIVAFAADNDEVPNWFKEMIEWRKEQVKDALEEGYITEEQAKAWEEHFEYMEEFHSTNGFGFPGGCHRFGPRGYKRGFGNRQGFGPGMMNSPFFNYNR</sequence>
<keyword evidence="3" id="KW-1185">Reference proteome</keyword>
<dbReference type="RefSeq" id="WP_120170131.1">
    <property type="nucleotide sequence ID" value="NZ_MCIB01000034.1"/>
</dbReference>
<evidence type="ECO:0000256" key="1">
    <source>
        <dbReference type="SAM" id="SignalP"/>
    </source>
</evidence>
<evidence type="ECO:0008006" key="4">
    <source>
        <dbReference type="Google" id="ProtNLM"/>
    </source>
</evidence>
<accession>A0A419SZC2</accession>
<dbReference type="AlphaFoldDB" id="A0A419SZC2"/>
<proteinExistence type="predicted"/>
<reference evidence="2 3" key="1">
    <citation type="submission" date="2016-08" db="EMBL/GenBank/DDBJ databases">
        <title>Novel Firmicutes and Novel Genomes.</title>
        <authorList>
            <person name="Poppleton D.I."/>
            <person name="Gribaldo S."/>
        </authorList>
    </citation>
    <scope>NUCLEOTIDE SEQUENCE [LARGE SCALE GENOMIC DNA]</scope>
    <source>
        <strain evidence="2 3">CTT3</strain>
    </source>
</reference>
<organism evidence="2 3">
    <name type="scientific">Thermohalobacter berrensis</name>
    <dbReference type="NCBI Taxonomy" id="99594"/>
    <lineage>
        <taxon>Bacteria</taxon>
        <taxon>Bacillati</taxon>
        <taxon>Bacillota</taxon>
        <taxon>Tissierellia</taxon>
        <taxon>Tissierellales</taxon>
        <taxon>Thermohalobacteraceae</taxon>
        <taxon>Thermohalobacter</taxon>
    </lineage>
</organism>
<feature type="chain" id="PRO_5019464499" description="DUF2680 domain-containing protein" evidence="1">
    <location>
        <begin position="24"/>
        <end position="115"/>
    </location>
</feature>
<feature type="signal peptide" evidence="1">
    <location>
        <begin position="1"/>
        <end position="23"/>
    </location>
</feature>
<dbReference type="Proteomes" id="UP000284177">
    <property type="component" value="Unassembled WGS sequence"/>
</dbReference>
<evidence type="ECO:0000313" key="3">
    <source>
        <dbReference type="Proteomes" id="UP000284177"/>
    </source>
</evidence>
<protein>
    <recommendedName>
        <fullName evidence="4">DUF2680 domain-containing protein</fullName>
    </recommendedName>
</protein>
<dbReference type="EMBL" id="MCIB01000034">
    <property type="protein sequence ID" value="RKD30610.1"/>
    <property type="molecule type" value="Genomic_DNA"/>
</dbReference>
<dbReference type="OrthoDB" id="1787349at2"/>
<evidence type="ECO:0000313" key="2">
    <source>
        <dbReference type="EMBL" id="RKD30610.1"/>
    </source>
</evidence>
<keyword evidence="1" id="KW-0732">Signal</keyword>
<gene>
    <name evidence="2" type="ORF">BET03_04535</name>
</gene>
<name>A0A419SZC2_9FIRM</name>